<dbReference type="Proteomes" id="UP001606134">
    <property type="component" value="Unassembled WGS sequence"/>
</dbReference>
<evidence type="ECO:0000256" key="1">
    <source>
        <dbReference type="SAM" id="SignalP"/>
    </source>
</evidence>
<proteinExistence type="predicted"/>
<feature type="chain" id="PRO_5045655944" evidence="1">
    <location>
        <begin position="29"/>
        <end position="297"/>
    </location>
</feature>
<feature type="signal peptide" evidence="1">
    <location>
        <begin position="1"/>
        <end position="28"/>
    </location>
</feature>
<dbReference type="RefSeq" id="WP_394406419.1">
    <property type="nucleotide sequence ID" value="NZ_JBIGIC010000001.1"/>
</dbReference>
<dbReference type="EMBL" id="JBIGIC010000001">
    <property type="protein sequence ID" value="MFG6485664.1"/>
    <property type="molecule type" value="Genomic_DNA"/>
</dbReference>
<dbReference type="InterPro" id="IPR011044">
    <property type="entry name" value="Quino_amine_DH_bsu"/>
</dbReference>
<gene>
    <name evidence="2" type="ORF">ACG04R_03210</name>
</gene>
<comment type="caution">
    <text evidence="2">The sequence shown here is derived from an EMBL/GenBank/DDBJ whole genome shotgun (WGS) entry which is preliminary data.</text>
</comment>
<sequence>MKLDTSRLRSIASIAALSACTLASPTSAQTCAHDVAQASEIDMPPPSDRVSHALWTYAANYSPQAWRVSLVDGRICADTYKRGDLVGARPAFKAEADGFRGASRFARVADGWLVAFNHGEFGAALYWFSTDGTRHYRMSENQLDPQVVDFFALGDELGAIQGLNHMLVSRGSIIRIVRDTLQDRWRVDTAAQLPAAPYAIAVTKQGESLVVLSDSLVAFDGGRHVDVLAADMPWSGLYPTSAVLSPDEKKLYIGMRQFVGEFDLSTRTLRFLLPSGAMLNRLSKQQEEQIRAGAFRR</sequence>
<dbReference type="SUPFAM" id="SSF50969">
    <property type="entry name" value="YVTN repeat-like/Quinoprotein amine dehydrogenase"/>
    <property type="match status" value="1"/>
</dbReference>
<evidence type="ECO:0000313" key="3">
    <source>
        <dbReference type="Proteomes" id="UP001606134"/>
    </source>
</evidence>
<protein>
    <submittedName>
        <fullName evidence="2">Uncharacterized protein</fullName>
    </submittedName>
</protein>
<dbReference type="PROSITE" id="PS51257">
    <property type="entry name" value="PROKAR_LIPOPROTEIN"/>
    <property type="match status" value="1"/>
</dbReference>
<keyword evidence="1" id="KW-0732">Signal</keyword>
<keyword evidence="3" id="KW-1185">Reference proteome</keyword>
<accession>A0ABW7H7B9</accession>
<name>A0ABW7H7B9_9BURK</name>
<organism evidence="2 3">
    <name type="scientific">Pelomonas candidula</name>
    <dbReference type="NCBI Taxonomy" id="3299025"/>
    <lineage>
        <taxon>Bacteria</taxon>
        <taxon>Pseudomonadati</taxon>
        <taxon>Pseudomonadota</taxon>
        <taxon>Betaproteobacteria</taxon>
        <taxon>Burkholderiales</taxon>
        <taxon>Sphaerotilaceae</taxon>
        <taxon>Roseateles</taxon>
    </lineage>
</organism>
<reference evidence="2 3" key="1">
    <citation type="submission" date="2024-08" db="EMBL/GenBank/DDBJ databases">
        <authorList>
            <person name="Lu H."/>
        </authorList>
    </citation>
    <scope>NUCLEOTIDE SEQUENCE [LARGE SCALE GENOMIC DNA]</scope>
    <source>
        <strain evidence="2 3">BYS78W</strain>
    </source>
</reference>
<evidence type="ECO:0000313" key="2">
    <source>
        <dbReference type="EMBL" id="MFG6485664.1"/>
    </source>
</evidence>